<proteinExistence type="inferred from homology"/>
<keyword evidence="2" id="KW-0503">Monooxygenase</keyword>
<dbReference type="GO" id="GO:0004497">
    <property type="term" value="F:monooxygenase activity"/>
    <property type="evidence" value="ECO:0007669"/>
    <property type="project" value="UniProtKB-KW"/>
</dbReference>
<comment type="similarity">
    <text evidence="1 2">Belongs to the cytochrome P450 family.</text>
</comment>
<accession>A0A916JXK8</accession>
<dbReference type="InterPro" id="IPR017972">
    <property type="entry name" value="Cyt_P450_CS"/>
</dbReference>
<comment type="caution">
    <text evidence="3">The sequence shown here is derived from an EMBL/GenBank/DDBJ whole genome shotgun (WGS) entry which is preliminary data.</text>
</comment>
<keyword evidence="4" id="KW-1185">Reference proteome</keyword>
<evidence type="ECO:0000313" key="4">
    <source>
        <dbReference type="Proteomes" id="UP000693892"/>
    </source>
</evidence>
<dbReference type="GO" id="GO:0020037">
    <property type="term" value="F:heme binding"/>
    <property type="evidence" value="ECO:0007669"/>
    <property type="project" value="InterPro"/>
</dbReference>
<dbReference type="Proteomes" id="UP000693892">
    <property type="component" value="Unassembled WGS sequence"/>
</dbReference>
<dbReference type="PROSITE" id="PS00086">
    <property type="entry name" value="CYTOCHROME_P450"/>
    <property type="match status" value="1"/>
</dbReference>
<protein>
    <submittedName>
        <fullName evidence="3">Aromatic O-demethylase, cytochrome P450 subunit</fullName>
        <ecNumber evidence="3">1.14.14.-</ecNumber>
    </submittedName>
</protein>
<dbReference type="RefSeq" id="WP_218114930.1">
    <property type="nucleotide sequence ID" value="NZ_CAJVAP010000012.1"/>
</dbReference>
<dbReference type="PANTHER" id="PTHR46696">
    <property type="entry name" value="P450, PUTATIVE (EUROFUNG)-RELATED"/>
    <property type="match status" value="1"/>
</dbReference>
<keyword evidence="2" id="KW-0349">Heme</keyword>
<gene>
    <name evidence="3" type="primary">gcoA_2</name>
    <name evidence="3" type="ORF">LEUCIP111803_01311</name>
</gene>
<keyword evidence="2" id="KW-0408">Iron</keyword>
<dbReference type="PANTHER" id="PTHR46696:SF1">
    <property type="entry name" value="CYTOCHROME P450 YJIB-RELATED"/>
    <property type="match status" value="1"/>
</dbReference>
<keyword evidence="2 3" id="KW-0560">Oxidoreductase</keyword>
<evidence type="ECO:0000256" key="1">
    <source>
        <dbReference type="ARBA" id="ARBA00010617"/>
    </source>
</evidence>
<evidence type="ECO:0000256" key="2">
    <source>
        <dbReference type="RuleBase" id="RU000461"/>
    </source>
</evidence>
<dbReference type="InterPro" id="IPR001128">
    <property type="entry name" value="Cyt_P450"/>
</dbReference>
<reference evidence="3" key="1">
    <citation type="submission" date="2021-06" db="EMBL/GenBank/DDBJ databases">
        <authorList>
            <person name="Criscuolo A."/>
        </authorList>
    </citation>
    <scope>NUCLEOTIDE SEQUENCE</scope>
    <source>
        <strain evidence="3">CIP111803</strain>
    </source>
</reference>
<dbReference type="Pfam" id="PF00067">
    <property type="entry name" value="p450"/>
    <property type="match status" value="1"/>
</dbReference>
<dbReference type="GO" id="GO:0016705">
    <property type="term" value="F:oxidoreductase activity, acting on paired donors, with incorporation or reduction of molecular oxygen"/>
    <property type="evidence" value="ECO:0007669"/>
    <property type="project" value="InterPro"/>
</dbReference>
<name>A0A916JXK8_9MICO</name>
<keyword evidence="2" id="KW-0479">Metal-binding</keyword>
<dbReference type="GO" id="GO:0005506">
    <property type="term" value="F:iron ion binding"/>
    <property type="evidence" value="ECO:0007669"/>
    <property type="project" value="InterPro"/>
</dbReference>
<evidence type="ECO:0000313" key="3">
    <source>
        <dbReference type="EMBL" id="CAG7610396.1"/>
    </source>
</evidence>
<dbReference type="AlphaFoldDB" id="A0A916JXK8"/>
<dbReference type="EC" id="1.14.14.-" evidence="3"/>
<dbReference type="EMBL" id="CAJVAP010000012">
    <property type="protein sequence ID" value="CAG7610396.1"/>
    <property type="molecule type" value="Genomic_DNA"/>
</dbReference>
<sequence>MSTVAHLLDAESATIEDLEQDPYPFFAHWREHAPVAYVPAVEGWMVSRWDDCEYIGKLEGATNSESLYSDSFFGRNILTMGGDPHARLRSAVDVPLRPKAVAKYVDALTRPVAREYVQRVREMGRFDASKDLLERISVRVVANVLGLSDFDDDTLQRWFNDLNQGLNNFAGDPEVDSRANTAKREIHEYSESVYPKLTADPDESILSALFTGNTEDEGPRPLDEIIGTAWVIVLGGFQEPGHAAAASLLGLLTEPEQYAAVVADPSLVPAAVHEGLRWIAPFGTVQRKALVDIEVDGITIPAGDEIQLAVASANRDERRYEDPERFDVFRPRQAQASFGYGEHFCAGHFLGREVERVALEEIVAGLPDLRLDPDRPVVEHGLFVRGVKNLPVMLGEQ</sequence>
<organism evidence="3 4">
    <name type="scientific">Leucobacter soli</name>
    <dbReference type="NCBI Taxonomy" id="2812850"/>
    <lineage>
        <taxon>Bacteria</taxon>
        <taxon>Bacillati</taxon>
        <taxon>Actinomycetota</taxon>
        <taxon>Actinomycetes</taxon>
        <taxon>Micrococcales</taxon>
        <taxon>Microbacteriaceae</taxon>
        <taxon>Leucobacter</taxon>
    </lineage>
</organism>